<dbReference type="InterPro" id="IPR038765">
    <property type="entry name" value="Papain-like_cys_pep_sf"/>
</dbReference>
<evidence type="ECO:0000256" key="2">
    <source>
        <dbReference type="ARBA" id="ARBA00022670"/>
    </source>
</evidence>
<dbReference type="InterPro" id="IPR044613">
    <property type="entry name" value="Nep1/2-like"/>
</dbReference>
<feature type="domain" description="Ubiquitin-like protease family profile" evidence="6">
    <location>
        <begin position="12"/>
        <end position="204"/>
    </location>
</feature>
<keyword evidence="4" id="KW-0788">Thiol protease</keyword>
<dbReference type="PANTHER" id="PTHR46468">
    <property type="entry name" value="SENTRIN-SPECIFIC PROTEASE 8"/>
    <property type="match status" value="1"/>
</dbReference>
<organism evidence="7 8">
    <name type="scientific">Heracleum sosnowskyi</name>
    <dbReference type="NCBI Taxonomy" id="360622"/>
    <lineage>
        <taxon>Eukaryota</taxon>
        <taxon>Viridiplantae</taxon>
        <taxon>Streptophyta</taxon>
        <taxon>Embryophyta</taxon>
        <taxon>Tracheophyta</taxon>
        <taxon>Spermatophyta</taxon>
        <taxon>Magnoliopsida</taxon>
        <taxon>eudicotyledons</taxon>
        <taxon>Gunneridae</taxon>
        <taxon>Pentapetalae</taxon>
        <taxon>asterids</taxon>
        <taxon>campanulids</taxon>
        <taxon>Apiales</taxon>
        <taxon>Apiaceae</taxon>
        <taxon>Apioideae</taxon>
        <taxon>apioid superclade</taxon>
        <taxon>Tordylieae</taxon>
        <taxon>Tordyliinae</taxon>
        <taxon>Heracleum</taxon>
    </lineage>
</organism>
<keyword evidence="2" id="KW-0645">Protease</keyword>
<evidence type="ECO:0000313" key="7">
    <source>
        <dbReference type="EMBL" id="KAK1355896.1"/>
    </source>
</evidence>
<evidence type="ECO:0000256" key="5">
    <source>
        <dbReference type="SAM" id="MobiDB-lite"/>
    </source>
</evidence>
<dbReference type="GO" id="GO:0008234">
    <property type="term" value="F:cysteine-type peptidase activity"/>
    <property type="evidence" value="ECO:0007669"/>
    <property type="project" value="UniProtKB-KW"/>
</dbReference>
<dbReference type="PROSITE" id="PS50600">
    <property type="entry name" value="ULP_PROTEASE"/>
    <property type="match status" value="1"/>
</dbReference>
<dbReference type="GO" id="GO:0006508">
    <property type="term" value="P:proteolysis"/>
    <property type="evidence" value="ECO:0007669"/>
    <property type="project" value="UniProtKB-KW"/>
</dbReference>
<dbReference type="Pfam" id="PF02902">
    <property type="entry name" value="Peptidase_C48"/>
    <property type="match status" value="1"/>
</dbReference>
<comment type="similarity">
    <text evidence="1">Belongs to the peptidase C48 family.</text>
</comment>
<dbReference type="PANTHER" id="PTHR46468:SF1">
    <property type="entry name" value="SENTRIN-SPECIFIC PROTEASE 8"/>
    <property type="match status" value="1"/>
</dbReference>
<evidence type="ECO:0000256" key="3">
    <source>
        <dbReference type="ARBA" id="ARBA00022801"/>
    </source>
</evidence>
<evidence type="ECO:0000313" key="8">
    <source>
        <dbReference type="Proteomes" id="UP001237642"/>
    </source>
</evidence>
<name>A0AAD8GWE9_9APIA</name>
<feature type="region of interest" description="Disordered" evidence="5">
    <location>
        <begin position="139"/>
        <end position="169"/>
    </location>
</feature>
<dbReference type="InterPro" id="IPR003653">
    <property type="entry name" value="Peptidase_C48_C"/>
</dbReference>
<feature type="compositionally biased region" description="Basic residues" evidence="5">
    <location>
        <begin position="150"/>
        <end position="160"/>
    </location>
</feature>
<protein>
    <recommendedName>
        <fullName evidence="6">Ubiquitin-like protease family profile domain-containing protein</fullName>
    </recommendedName>
</protein>
<dbReference type="GO" id="GO:0019784">
    <property type="term" value="F:deNEDDylase activity"/>
    <property type="evidence" value="ECO:0007669"/>
    <property type="project" value="InterPro"/>
</dbReference>
<sequence>MRDVVVFKYEDIVLRRFDLDTLSGPCFLTDQIIAFYFTYLSTSIGAETDVLLFRPDECQLIANRKEYVEEEYVQSCKIPSKRVVVFVVNDGVEGGNHWSILVYDRMTNLFLHFDSMKGTNNIYAEDLYNAVKEYMGPGGEVSKPQASSSSRKKQRNKKKSVSSVTGGTKDTALAGVPEFRECETPQQTNNYDCGLYVLAIAREICQWCSHGHNKSDMISTIQKNVDNSVELKMREEILEIIKEMTTDS</sequence>
<dbReference type="GO" id="GO:0000338">
    <property type="term" value="P:protein deneddylation"/>
    <property type="evidence" value="ECO:0007669"/>
    <property type="project" value="TreeGrafter"/>
</dbReference>
<evidence type="ECO:0000256" key="1">
    <source>
        <dbReference type="ARBA" id="ARBA00005234"/>
    </source>
</evidence>
<accession>A0AAD8GWE9</accession>
<keyword evidence="3" id="KW-0378">Hydrolase</keyword>
<keyword evidence="8" id="KW-1185">Reference proteome</keyword>
<dbReference type="Proteomes" id="UP001237642">
    <property type="component" value="Unassembled WGS sequence"/>
</dbReference>
<reference evidence="7" key="1">
    <citation type="submission" date="2023-02" db="EMBL/GenBank/DDBJ databases">
        <title>Genome of toxic invasive species Heracleum sosnowskyi carries increased number of genes despite the absence of recent whole-genome duplications.</title>
        <authorList>
            <person name="Schelkunov M."/>
            <person name="Shtratnikova V."/>
            <person name="Makarenko M."/>
            <person name="Klepikova A."/>
            <person name="Omelchenko D."/>
            <person name="Novikova G."/>
            <person name="Obukhova E."/>
            <person name="Bogdanov V."/>
            <person name="Penin A."/>
            <person name="Logacheva M."/>
        </authorList>
    </citation>
    <scope>NUCLEOTIDE SEQUENCE</scope>
    <source>
        <strain evidence="7">Hsosn_3</strain>
        <tissue evidence="7">Leaf</tissue>
    </source>
</reference>
<gene>
    <name evidence="7" type="ORF">POM88_049152</name>
</gene>
<dbReference type="EMBL" id="JAUIZM010000011">
    <property type="protein sequence ID" value="KAK1355896.1"/>
    <property type="molecule type" value="Genomic_DNA"/>
</dbReference>
<reference evidence="7" key="2">
    <citation type="submission" date="2023-05" db="EMBL/GenBank/DDBJ databases">
        <authorList>
            <person name="Schelkunov M.I."/>
        </authorList>
    </citation>
    <scope>NUCLEOTIDE SEQUENCE</scope>
    <source>
        <strain evidence="7">Hsosn_3</strain>
        <tissue evidence="7">Leaf</tissue>
    </source>
</reference>
<comment type="caution">
    <text evidence="7">The sequence shown here is derived from an EMBL/GenBank/DDBJ whole genome shotgun (WGS) entry which is preliminary data.</text>
</comment>
<evidence type="ECO:0000256" key="4">
    <source>
        <dbReference type="ARBA" id="ARBA00022807"/>
    </source>
</evidence>
<dbReference type="SUPFAM" id="SSF54001">
    <property type="entry name" value="Cysteine proteinases"/>
    <property type="match status" value="1"/>
</dbReference>
<proteinExistence type="inferred from homology"/>
<dbReference type="AlphaFoldDB" id="A0AAD8GWE9"/>
<dbReference type="Gene3D" id="3.40.395.10">
    <property type="entry name" value="Adenoviral Proteinase, Chain A"/>
    <property type="match status" value="1"/>
</dbReference>
<evidence type="ECO:0000259" key="6">
    <source>
        <dbReference type="PROSITE" id="PS50600"/>
    </source>
</evidence>